<dbReference type="PANTHER" id="PTHR12918">
    <property type="entry name" value="CYSTEINE DIOXYGENASE"/>
    <property type="match status" value="1"/>
</dbReference>
<sequence>MYAKRGAPVTAVDTRLDHLAIATTFAAMPDQWPVAPRFNPTNRWYERLAVADDHEVWLLTWLPGQGTELHDHGGSAGAFHVFAGTLTEDTVSVPAGGPARITGRELGEGAGRRFGTRHIHRITNRSSRPAVSIHVYGPALTTMTKYRVGAGGLEVLTVETAGVQW</sequence>
<keyword evidence="2" id="KW-0479">Metal-binding</keyword>
<evidence type="ECO:0000256" key="5">
    <source>
        <dbReference type="ARBA" id="ARBA00023004"/>
    </source>
</evidence>
<dbReference type="GO" id="GO:0051213">
    <property type="term" value="F:dioxygenase activity"/>
    <property type="evidence" value="ECO:0007669"/>
    <property type="project" value="UniProtKB-KW"/>
</dbReference>
<dbReference type="InterPro" id="IPR010300">
    <property type="entry name" value="CDO_1"/>
</dbReference>
<comment type="similarity">
    <text evidence="1">Belongs to the cysteine dioxygenase family.</text>
</comment>
<evidence type="ECO:0000256" key="3">
    <source>
        <dbReference type="ARBA" id="ARBA00022964"/>
    </source>
</evidence>
<keyword evidence="3 6" id="KW-0223">Dioxygenase</keyword>
<keyword evidence="7" id="KW-1185">Reference proteome</keyword>
<dbReference type="Pfam" id="PF05995">
    <property type="entry name" value="CDO_I"/>
    <property type="match status" value="1"/>
</dbReference>
<evidence type="ECO:0000313" key="6">
    <source>
        <dbReference type="EMBL" id="GIE03688.1"/>
    </source>
</evidence>
<gene>
    <name evidence="6" type="ORF">Adu01nite_50380</name>
</gene>
<keyword evidence="5" id="KW-0408">Iron</keyword>
<dbReference type="InterPro" id="IPR011051">
    <property type="entry name" value="RmlC_Cupin_sf"/>
</dbReference>
<evidence type="ECO:0000256" key="4">
    <source>
        <dbReference type="ARBA" id="ARBA00023002"/>
    </source>
</evidence>
<dbReference type="InterPro" id="IPR014710">
    <property type="entry name" value="RmlC-like_jellyroll"/>
</dbReference>
<dbReference type="PANTHER" id="PTHR12918:SF1">
    <property type="entry name" value="CYSTEINE DIOXYGENASE TYPE 1"/>
    <property type="match status" value="1"/>
</dbReference>
<accession>A0ABQ3Z1I8</accession>
<dbReference type="Gene3D" id="2.60.120.10">
    <property type="entry name" value="Jelly Rolls"/>
    <property type="match status" value="1"/>
</dbReference>
<comment type="caution">
    <text evidence="6">The sequence shown here is derived from an EMBL/GenBank/DDBJ whole genome shotgun (WGS) entry which is preliminary data.</text>
</comment>
<dbReference type="Proteomes" id="UP000637628">
    <property type="component" value="Unassembled WGS sequence"/>
</dbReference>
<evidence type="ECO:0000256" key="2">
    <source>
        <dbReference type="ARBA" id="ARBA00022723"/>
    </source>
</evidence>
<dbReference type="EMBL" id="BOML01000039">
    <property type="protein sequence ID" value="GIE03688.1"/>
    <property type="molecule type" value="Genomic_DNA"/>
</dbReference>
<dbReference type="SUPFAM" id="SSF51182">
    <property type="entry name" value="RmlC-like cupins"/>
    <property type="match status" value="1"/>
</dbReference>
<evidence type="ECO:0000256" key="1">
    <source>
        <dbReference type="ARBA" id="ARBA00006622"/>
    </source>
</evidence>
<keyword evidence="4" id="KW-0560">Oxidoreductase</keyword>
<reference evidence="6 7" key="1">
    <citation type="submission" date="2021-01" db="EMBL/GenBank/DDBJ databases">
        <title>Whole genome shotgun sequence of Actinoplanes durhamensis NBRC 14914.</title>
        <authorList>
            <person name="Komaki H."/>
            <person name="Tamura T."/>
        </authorList>
    </citation>
    <scope>NUCLEOTIDE SEQUENCE [LARGE SCALE GENOMIC DNA]</scope>
    <source>
        <strain evidence="6 7">NBRC 14914</strain>
    </source>
</reference>
<name>A0ABQ3Z1I8_9ACTN</name>
<dbReference type="CDD" id="cd10548">
    <property type="entry name" value="cupin_CDO"/>
    <property type="match status" value="1"/>
</dbReference>
<evidence type="ECO:0000313" key="7">
    <source>
        <dbReference type="Proteomes" id="UP000637628"/>
    </source>
</evidence>
<protein>
    <submittedName>
        <fullName evidence="6">Cysteine dioxygenase</fullName>
    </submittedName>
</protein>
<organism evidence="6 7">
    <name type="scientific">Paractinoplanes durhamensis</name>
    <dbReference type="NCBI Taxonomy" id="113563"/>
    <lineage>
        <taxon>Bacteria</taxon>
        <taxon>Bacillati</taxon>
        <taxon>Actinomycetota</taxon>
        <taxon>Actinomycetes</taxon>
        <taxon>Micromonosporales</taxon>
        <taxon>Micromonosporaceae</taxon>
        <taxon>Paractinoplanes</taxon>
    </lineage>
</organism>
<proteinExistence type="inferred from homology"/>